<feature type="transmembrane region" description="Helical" evidence="9">
    <location>
        <begin position="87"/>
        <end position="110"/>
    </location>
</feature>
<evidence type="ECO:0000256" key="5">
    <source>
        <dbReference type="ARBA" id="ARBA00022989"/>
    </source>
</evidence>
<feature type="transmembrane region" description="Helical" evidence="9">
    <location>
        <begin position="225"/>
        <end position="251"/>
    </location>
</feature>
<dbReference type="GO" id="GO:0004930">
    <property type="term" value="F:G protein-coupled receptor activity"/>
    <property type="evidence" value="ECO:0007669"/>
    <property type="project" value="InterPro"/>
</dbReference>
<evidence type="ECO:0000313" key="12">
    <source>
        <dbReference type="Proteomes" id="UP000886998"/>
    </source>
</evidence>
<dbReference type="AlphaFoldDB" id="A0A8X6I9W2"/>
<keyword evidence="4 9" id="KW-0812">Transmembrane</keyword>
<feature type="transmembrane region" description="Helical" evidence="9">
    <location>
        <begin position="271"/>
        <end position="295"/>
    </location>
</feature>
<accession>A0A8X6I9W2</accession>
<feature type="compositionally biased region" description="Basic residues" evidence="8">
    <location>
        <begin position="195"/>
        <end position="204"/>
    </location>
</feature>
<feature type="domain" description="G-protein coupled receptors family 1 profile" evidence="10">
    <location>
        <begin position="100"/>
        <end position="404"/>
    </location>
</feature>
<organism evidence="11 12">
    <name type="scientific">Trichonephila inaurata madagascariensis</name>
    <dbReference type="NCBI Taxonomy" id="2747483"/>
    <lineage>
        <taxon>Eukaryota</taxon>
        <taxon>Metazoa</taxon>
        <taxon>Ecdysozoa</taxon>
        <taxon>Arthropoda</taxon>
        <taxon>Chelicerata</taxon>
        <taxon>Arachnida</taxon>
        <taxon>Araneae</taxon>
        <taxon>Araneomorphae</taxon>
        <taxon>Entelegynae</taxon>
        <taxon>Araneoidea</taxon>
        <taxon>Nephilidae</taxon>
        <taxon>Trichonephila</taxon>
        <taxon>Trichonephila inaurata</taxon>
    </lineage>
</organism>
<dbReference type="PANTHER" id="PTHR24241">
    <property type="entry name" value="NEUROPEPTIDE RECEPTOR-RELATED G-PROTEIN COUPLED RECEPTOR"/>
    <property type="match status" value="1"/>
</dbReference>
<feature type="transmembrane region" description="Helical" evidence="9">
    <location>
        <begin position="388"/>
        <end position="407"/>
    </location>
</feature>
<proteinExistence type="inferred from homology"/>
<feature type="transmembrane region" description="Helical" evidence="9">
    <location>
        <begin position="122"/>
        <end position="145"/>
    </location>
</feature>
<evidence type="ECO:0000256" key="2">
    <source>
        <dbReference type="ARBA" id="ARBA00010663"/>
    </source>
</evidence>
<dbReference type="PRINTS" id="PR00237">
    <property type="entry name" value="GPCRRHODOPSN"/>
</dbReference>
<dbReference type="EMBL" id="BMAV01024552">
    <property type="protein sequence ID" value="GFS34025.1"/>
    <property type="molecule type" value="Genomic_DNA"/>
</dbReference>
<keyword evidence="5 9" id="KW-1133">Transmembrane helix</keyword>
<keyword evidence="3" id="KW-1003">Cell membrane</keyword>
<dbReference type="InterPro" id="IPR017452">
    <property type="entry name" value="GPCR_Rhodpsn_7TM"/>
</dbReference>
<reference evidence="11" key="1">
    <citation type="submission" date="2020-08" db="EMBL/GenBank/DDBJ databases">
        <title>Multicomponent nature underlies the extraordinary mechanical properties of spider dragline silk.</title>
        <authorList>
            <person name="Kono N."/>
            <person name="Nakamura H."/>
            <person name="Mori M."/>
            <person name="Yoshida Y."/>
            <person name="Ohtoshi R."/>
            <person name="Malay A.D."/>
            <person name="Moran D.A.P."/>
            <person name="Tomita M."/>
            <person name="Numata K."/>
            <person name="Arakawa K."/>
        </authorList>
    </citation>
    <scope>NUCLEOTIDE SEQUENCE</scope>
</reference>
<feature type="transmembrane region" description="Helical" evidence="9">
    <location>
        <begin position="355"/>
        <end position="376"/>
    </location>
</feature>
<evidence type="ECO:0000313" key="11">
    <source>
        <dbReference type="EMBL" id="GFS34025.1"/>
    </source>
</evidence>
<dbReference type="PANTHER" id="PTHR24241:SF76">
    <property type="entry name" value="NEUROPEPTIDE SIFAMIDE RECEPTOR"/>
    <property type="match status" value="1"/>
</dbReference>
<feature type="region of interest" description="Disordered" evidence="8">
    <location>
        <begin position="185"/>
        <end position="206"/>
    </location>
</feature>
<protein>
    <submittedName>
        <fullName evidence="11">G_PROTEIN_RECEP_F1_2 domain-containing protein</fullName>
    </submittedName>
</protein>
<comment type="similarity">
    <text evidence="2">Belongs to the G-protein coupled receptor 1 family.</text>
</comment>
<keyword evidence="12" id="KW-1185">Reference proteome</keyword>
<evidence type="ECO:0000256" key="9">
    <source>
        <dbReference type="SAM" id="Phobius"/>
    </source>
</evidence>
<evidence type="ECO:0000256" key="1">
    <source>
        <dbReference type="ARBA" id="ARBA00004651"/>
    </source>
</evidence>
<dbReference type="Proteomes" id="UP000886998">
    <property type="component" value="Unassembled WGS sequence"/>
</dbReference>
<keyword evidence="7" id="KW-0675">Receptor</keyword>
<name>A0A8X6I9W2_9ARAC</name>
<dbReference type="SUPFAM" id="SSF81321">
    <property type="entry name" value="Family A G protein-coupled receptor-like"/>
    <property type="match status" value="1"/>
</dbReference>
<gene>
    <name evidence="11" type="primary">NCL1_26989</name>
    <name evidence="11" type="ORF">TNIN_411721</name>
</gene>
<evidence type="ECO:0000256" key="3">
    <source>
        <dbReference type="ARBA" id="ARBA00022475"/>
    </source>
</evidence>
<dbReference type="InterPro" id="IPR000276">
    <property type="entry name" value="GPCR_Rhodpsn"/>
</dbReference>
<evidence type="ECO:0000256" key="6">
    <source>
        <dbReference type="ARBA" id="ARBA00023136"/>
    </source>
</evidence>
<dbReference type="OrthoDB" id="10037292at2759"/>
<dbReference type="Gene3D" id="1.20.1070.10">
    <property type="entry name" value="Rhodopsin 7-helix transmembrane proteins"/>
    <property type="match status" value="1"/>
</dbReference>
<sequence>MKIRRHSEFGVAHIHLTILEDQTHTDAPRGHPTIEVSIVWDITLRKDAHITRSKAANVLVGKALGTNGTTSNQSLGSVCHPAQTTEAIVLFTIAALGMGANMFLMLLIVFKRPLRRWSQGLLFHQGLVDCGRASLLLLLGIGVLFCQRLPKCNIIETAFLLLVTVSTVNMLTSVINDASLLPDQDFQQPPQQPSPHHHHYHHQNPLHPNQDVTASSTVSLDSPQCIIFGLFIIWFASFTINLGPTLLSGALTSSRDTAGHVDACPMVYGPVGHYVLNVLWVTVNVMCVALTGVHLRKLYRDLTRSNLEAVRIAGLVTTMISVRSDPHDSSCNESQQIQSYIHRLEQEGIRRVKSFAIILAAYILFWGPLFTLTLIQPGRPGYAITYEITLHVAFVHAFVNPTLLLMLHRDLRNVAADFPCCGSSWGSPNECSGVNGIARSHAPVSDMARACRLNRGYITVYSATAQYEDASLPVVPPPPPPRSSASSPASYRHLHQDGHHHHVSTMTSDHLLQPPATEDEDTASSVDPEGPIQSYQILEWEAQPPDYATSSKHASNGDMSTMLMH</sequence>
<dbReference type="PROSITE" id="PS50262">
    <property type="entry name" value="G_PROTEIN_RECEP_F1_2"/>
    <property type="match status" value="1"/>
</dbReference>
<evidence type="ECO:0000256" key="8">
    <source>
        <dbReference type="SAM" id="MobiDB-lite"/>
    </source>
</evidence>
<dbReference type="GO" id="GO:0032870">
    <property type="term" value="P:cellular response to hormone stimulus"/>
    <property type="evidence" value="ECO:0007669"/>
    <property type="project" value="TreeGrafter"/>
</dbReference>
<feature type="region of interest" description="Disordered" evidence="8">
    <location>
        <begin position="471"/>
        <end position="529"/>
    </location>
</feature>
<evidence type="ECO:0000256" key="4">
    <source>
        <dbReference type="ARBA" id="ARBA00022692"/>
    </source>
</evidence>
<evidence type="ECO:0000256" key="7">
    <source>
        <dbReference type="ARBA" id="ARBA00023170"/>
    </source>
</evidence>
<evidence type="ECO:0000259" key="10">
    <source>
        <dbReference type="PROSITE" id="PS50262"/>
    </source>
</evidence>
<comment type="subcellular location">
    <subcellularLocation>
        <location evidence="1">Cell membrane</location>
        <topology evidence="1">Multi-pass membrane protein</topology>
    </subcellularLocation>
</comment>
<dbReference type="GO" id="GO:0005886">
    <property type="term" value="C:plasma membrane"/>
    <property type="evidence" value="ECO:0007669"/>
    <property type="project" value="UniProtKB-SubCell"/>
</dbReference>
<comment type="caution">
    <text evidence="11">The sequence shown here is derived from an EMBL/GenBank/DDBJ whole genome shotgun (WGS) entry which is preliminary data.</text>
</comment>
<dbReference type="GO" id="GO:0042277">
    <property type="term" value="F:peptide binding"/>
    <property type="evidence" value="ECO:0007669"/>
    <property type="project" value="TreeGrafter"/>
</dbReference>
<keyword evidence="6 9" id="KW-0472">Membrane</keyword>